<evidence type="ECO:0008006" key="4">
    <source>
        <dbReference type="Google" id="ProtNLM"/>
    </source>
</evidence>
<accession>K9W138</accession>
<proteinExistence type="predicted"/>
<evidence type="ECO:0000256" key="1">
    <source>
        <dbReference type="SAM" id="Phobius"/>
    </source>
</evidence>
<keyword evidence="1" id="KW-1133">Transmembrane helix</keyword>
<evidence type="ECO:0000313" key="2">
    <source>
        <dbReference type="EMBL" id="AFZ13936.1"/>
    </source>
</evidence>
<feature type="transmembrane region" description="Helical" evidence="1">
    <location>
        <begin position="113"/>
        <end position="130"/>
    </location>
</feature>
<gene>
    <name evidence="2" type="ORF">Cri9333_3097</name>
</gene>
<dbReference type="STRING" id="1173022.Cri9333_3097"/>
<keyword evidence="3" id="KW-1185">Reference proteome</keyword>
<dbReference type="EMBL" id="CP003620">
    <property type="protein sequence ID" value="AFZ13936.1"/>
    <property type="molecule type" value="Genomic_DNA"/>
</dbReference>
<dbReference type="KEGG" id="cep:Cri9333_3097"/>
<dbReference type="PANTHER" id="PTHR36832">
    <property type="entry name" value="SLR1174 PROTEIN-RELATED"/>
    <property type="match status" value="1"/>
</dbReference>
<dbReference type="Pfam" id="PF06182">
    <property type="entry name" value="ABC2_membrane_6"/>
    <property type="match status" value="1"/>
</dbReference>
<name>K9W138_9CYAN</name>
<dbReference type="eggNOG" id="COG4587">
    <property type="taxonomic scope" value="Bacteria"/>
</dbReference>
<feature type="transmembrane region" description="Helical" evidence="1">
    <location>
        <begin position="59"/>
        <end position="79"/>
    </location>
</feature>
<dbReference type="InterPro" id="IPR010390">
    <property type="entry name" value="ABC-2_transporter-like"/>
</dbReference>
<dbReference type="Proteomes" id="UP000010472">
    <property type="component" value="Chromosome"/>
</dbReference>
<feature type="transmembrane region" description="Helical" evidence="1">
    <location>
        <begin position="26"/>
        <end position="47"/>
    </location>
</feature>
<sequence length="262" mass="30452">MKRLIRTTTTFLTTYYAHMVEYRAELLFWALSNSLPIILMGVWNQAAQSGKFGLSPIDLVRYFFAVFMVRQLTIVWVVWDFEREVVEGTLSPRLLQPIDPAWHHIAGHISERIARIPFTVGLVILFFVLYPQAFWIPKLQTLLLCLIATLLAFVLRFIIQYTFGMLAFWTEKASAIEQLWYLFYLFLSGLIAPLELFPETVRNVVQWTPFPYMIHFPAAILIGLPVNIGQGLLVIIGWSVFFFVLNRWLWRKGLKHYSGMGA</sequence>
<keyword evidence="1" id="KW-0472">Membrane</keyword>
<reference evidence="2 3" key="1">
    <citation type="submission" date="2012-06" db="EMBL/GenBank/DDBJ databases">
        <title>Finished chromosome of genome of Crinalium epipsammum PCC 9333.</title>
        <authorList>
            <consortium name="US DOE Joint Genome Institute"/>
            <person name="Gugger M."/>
            <person name="Coursin T."/>
            <person name="Rippka R."/>
            <person name="Tandeau De Marsac N."/>
            <person name="Huntemann M."/>
            <person name="Wei C.-L."/>
            <person name="Han J."/>
            <person name="Detter J.C."/>
            <person name="Han C."/>
            <person name="Tapia R."/>
            <person name="Davenport K."/>
            <person name="Daligault H."/>
            <person name="Erkkila T."/>
            <person name="Gu W."/>
            <person name="Munk A.C.C."/>
            <person name="Teshima H."/>
            <person name="Xu Y."/>
            <person name="Chain P."/>
            <person name="Chen A."/>
            <person name="Krypides N."/>
            <person name="Mavromatis K."/>
            <person name="Markowitz V."/>
            <person name="Szeto E."/>
            <person name="Ivanova N."/>
            <person name="Mikhailova N."/>
            <person name="Ovchinnikova G."/>
            <person name="Pagani I."/>
            <person name="Pati A."/>
            <person name="Goodwin L."/>
            <person name="Peters L."/>
            <person name="Pitluck S."/>
            <person name="Woyke T."/>
            <person name="Kerfeld C."/>
        </authorList>
    </citation>
    <scope>NUCLEOTIDE SEQUENCE [LARGE SCALE GENOMIC DNA]</scope>
    <source>
        <strain evidence="2 3">PCC 9333</strain>
    </source>
</reference>
<protein>
    <recommendedName>
        <fullName evidence="4">Multidrug ABC transporter permease</fullName>
    </recommendedName>
</protein>
<dbReference type="AlphaFoldDB" id="K9W138"/>
<dbReference type="OrthoDB" id="8582979at2"/>
<organism evidence="2 3">
    <name type="scientific">Crinalium epipsammum PCC 9333</name>
    <dbReference type="NCBI Taxonomy" id="1173022"/>
    <lineage>
        <taxon>Bacteria</taxon>
        <taxon>Bacillati</taxon>
        <taxon>Cyanobacteriota</taxon>
        <taxon>Cyanophyceae</taxon>
        <taxon>Gomontiellales</taxon>
        <taxon>Gomontiellaceae</taxon>
        <taxon>Crinalium</taxon>
    </lineage>
</organism>
<evidence type="ECO:0000313" key="3">
    <source>
        <dbReference type="Proteomes" id="UP000010472"/>
    </source>
</evidence>
<dbReference type="PANTHER" id="PTHR36832:SF1">
    <property type="entry name" value="SLR1174 PROTEIN"/>
    <property type="match status" value="1"/>
</dbReference>
<feature type="transmembrane region" description="Helical" evidence="1">
    <location>
        <begin position="209"/>
        <end position="226"/>
    </location>
</feature>
<feature type="transmembrane region" description="Helical" evidence="1">
    <location>
        <begin position="179"/>
        <end position="197"/>
    </location>
</feature>
<feature type="transmembrane region" description="Helical" evidence="1">
    <location>
        <begin position="142"/>
        <end position="159"/>
    </location>
</feature>
<keyword evidence="1" id="KW-0812">Transmembrane</keyword>
<dbReference type="HOGENOM" id="CLU_084465_1_1_3"/>
<dbReference type="RefSeq" id="WP_015204044.1">
    <property type="nucleotide sequence ID" value="NC_019753.1"/>
</dbReference>